<comment type="caution">
    <text evidence="1">The sequence shown here is derived from an EMBL/GenBank/DDBJ whole genome shotgun (WGS) entry which is preliminary data.</text>
</comment>
<dbReference type="Proteomes" id="UP001060085">
    <property type="component" value="Linkage Group LG02"/>
</dbReference>
<evidence type="ECO:0000313" key="2">
    <source>
        <dbReference type="Proteomes" id="UP001060085"/>
    </source>
</evidence>
<dbReference type="EMBL" id="CM044702">
    <property type="protein sequence ID" value="KAI5675491.1"/>
    <property type="molecule type" value="Genomic_DNA"/>
</dbReference>
<proteinExistence type="predicted"/>
<evidence type="ECO:0000313" key="1">
    <source>
        <dbReference type="EMBL" id="KAI5675491.1"/>
    </source>
</evidence>
<name>A0ACC0BSB4_CATRO</name>
<reference evidence="2" key="1">
    <citation type="journal article" date="2023" name="Nat. Plants">
        <title>Single-cell RNA sequencing provides a high-resolution roadmap for understanding the multicellular compartmentation of specialized metabolism.</title>
        <authorList>
            <person name="Sun S."/>
            <person name="Shen X."/>
            <person name="Li Y."/>
            <person name="Li Y."/>
            <person name="Wang S."/>
            <person name="Li R."/>
            <person name="Zhang H."/>
            <person name="Shen G."/>
            <person name="Guo B."/>
            <person name="Wei J."/>
            <person name="Xu J."/>
            <person name="St-Pierre B."/>
            <person name="Chen S."/>
            <person name="Sun C."/>
        </authorList>
    </citation>
    <scope>NUCLEOTIDE SEQUENCE [LARGE SCALE GENOMIC DNA]</scope>
</reference>
<sequence length="884" mass="98062">MRRKMYPMTALMLPPNHRRSILKPFLLLQFRRLHSPGPPPFPSATATCPTIEYSLTHPIYTIWAANTSLGKTLVSAGLSIAFLSSSSTTNAKKFLYLKPVQTGFPEDSDSRFVFSKFSDFFLRNRPSFSVLASNHVLKTSVPASYAILGGKSMKLDSGMTGDRPEELEQGFQNLQLYEERRLRGLDNGEATGMCSELICKTMYGWREAISPHLAAEREGATVEDYELLEMLKKGLGIGLGNVVADNSNQDVGVMCVIETAGGVASPGPSGTLQCDLYRPFRLPAILVGDGRLGGISGTISAYETLKLRGYDIVAVVLEDHGLVNEVPLSTYLQNSIPVFLLPPIPDDMSDDLIQWFDKARPVFRSLKETMLSGFLKRMQRLHDMPARAYNIFWWPFTQHELVPKEKIMVIDSRCGENFAVYEARGTDTMTQKFDACASWWTQGPVANLQIELARTIGYTAARYGHVMFPENVYEPVLECSELLLEGVGKGWATRTYFSDNGSTAVEISLKMAFRKFLFDHGINFDPPNNNRDVDLKVLALRGSYHGDTLGAMEAQAPSPYTGLFQQPWYSGRGLFLDPPTVFMSNGVWKLQLPEKIEAEKSHMEDVFFEFRDQVFERSRDTSSCASIYSSYISKELSNAGSKSFTHIGALIIEPVIHGAGGMEMVDPLFQRILVKECQSRKIPVIFDEVFTGFWRLGAESAAKLLCCQPDISCFAKLMTGGTLPLSVTLASDAVFQAFIGDSKLKALLHGHSYSAHAIGCSAAVKSIKWFKNSQTNINLLPEGESLGELWDMELVRQISWHPAVGRVVALGTVCALELRAEGSNAGYASLYASSLLQKLRKDGIYMRPLGNVIYLMCGPCTSPQTCTQILNKLYKGLEEFSSRN</sequence>
<protein>
    <submittedName>
        <fullName evidence="1">Uncharacterized protein</fullName>
    </submittedName>
</protein>
<gene>
    <name evidence="1" type="ORF">M9H77_06441</name>
</gene>
<keyword evidence="2" id="KW-1185">Reference proteome</keyword>
<organism evidence="1 2">
    <name type="scientific">Catharanthus roseus</name>
    <name type="common">Madagascar periwinkle</name>
    <name type="synonym">Vinca rosea</name>
    <dbReference type="NCBI Taxonomy" id="4058"/>
    <lineage>
        <taxon>Eukaryota</taxon>
        <taxon>Viridiplantae</taxon>
        <taxon>Streptophyta</taxon>
        <taxon>Embryophyta</taxon>
        <taxon>Tracheophyta</taxon>
        <taxon>Spermatophyta</taxon>
        <taxon>Magnoliopsida</taxon>
        <taxon>eudicotyledons</taxon>
        <taxon>Gunneridae</taxon>
        <taxon>Pentapetalae</taxon>
        <taxon>asterids</taxon>
        <taxon>lamiids</taxon>
        <taxon>Gentianales</taxon>
        <taxon>Apocynaceae</taxon>
        <taxon>Rauvolfioideae</taxon>
        <taxon>Vinceae</taxon>
        <taxon>Catharanthinae</taxon>
        <taxon>Catharanthus</taxon>
    </lineage>
</organism>
<accession>A0ACC0BSB4</accession>